<dbReference type="PANTHER" id="PTHR42648:SF32">
    <property type="entry name" value="RIBONUCLEASE H-LIKE DOMAIN, GAG-PRE-INTEGRASE DOMAIN PROTEIN-RELATED"/>
    <property type="match status" value="1"/>
</dbReference>
<evidence type="ECO:0000259" key="6">
    <source>
        <dbReference type="Pfam" id="PF13976"/>
    </source>
</evidence>
<evidence type="ECO:0000313" key="8">
    <source>
        <dbReference type="EMBL" id="GJT49877.1"/>
    </source>
</evidence>
<keyword evidence="9" id="KW-1185">Reference proteome</keyword>
<keyword evidence="1" id="KW-0479">Metal-binding</keyword>
<feature type="compositionally biased region" description="Basic residues" evidence="4">
    <location>
        <begin position="1544"/>
        <end position="1564"/>
    </location>
</feature>
<evidence type="ECO:0000256" key="1">
    <source>
        <dbReference type="ARBA" id="ARBA00022723"/>
    </source>
</evidence>
<protein>
    <submittedName>
        <fullName evidence="8">Retrovirus-related pol polyprotein from transposon TNT 1-94</fullName>
    </submittedName>
</protein>
<dbReference type="SUPFAM" id="SSF53098">
    <property type="entry name" value="Ribonuclease H-like"/>
    <property type="match status" value="1"/>
</dbReference>
<dbReference type="InterPro" id="IPR036397">
    <property type="entry name" value="RNaseH_sf"/>
</dbReference>
<comment type="caution">
    <text evidence="8">The sequence shown here is derived from an EMBL/GenBank/DDBJ whole genome shotgun (WGS) entry which is preliminary data.</text>
</comment>
<feature type="compositionally biased region" description="Basic and acidic residues" evidence="4">
    <location>
        <begin position="988"/>
        <end position="1017"/>
    </location>
</feature>
<feature type="coiled-coil region" evidence="3">
    <location>
        <begin position="1694"/>
        <end position="1724"/>
    </location>
</feature>
<dbReference type="Pfam" id="PF13976">
    <property type="entry name" value="gag_pre-integrs"/>
    <property type="match status" value="1"/>
</dbReference>
<evidence type="ECO:0000256" key="2">
    <source>
        <dbReference type="ARBA" id="ARBA00022801"/>
    </source>
</evidence>
<dbReference type="Proteomes" id="UP001151760">
    <property type="component" value="Unassembled WGS sequence"/>
</dbReference>
<keyword evidence="3" id="KW-0175">Coiled coil</keyword>
<organism evidence="8 9">
    <name type="scientific">Tanacetum coccineum</name>
    <dbReference type="NCBI Taxonomy" id="301880"/>
    <lineage>
        <taxon>Eukaryota</taxon>
        <taxon>Viridiplantae</taxon>
        <taxon>Streptophyta</taxon>
        <taxon>Embryophyta</taxon>
        <taxon>Tracheophyta</taxon>
        <taxon>Spermatophyta</taxon>
        <taxon>Magnoliopsida</taxon>
        <taxon>eudicotyledons</taxon>
        <taxon>Gunneridae</taxon>
        <taxon>Pentapetalae</taxon>
        <taxon>asterids</taxon>
        <taxon>campanulids</taxon>
        <taxon>Asterales</taxon>
        <taxon>Asteraceae</taxon>
        <taxon>Asteroideae</taxon>
        <taxon>Anthemideae</taxon>
        <taxon>Anthemidinae</taxon>
        <taxon>Tanacetum</taxon>
    </lineage>
</organism>
<dbReference type="PANTHER" id="PTHR42648">
    <property type="entry name" value="TRANSPOSASE, PUTATIVE-RELATED"/>
    <property type="match status" value="1"/>
</dbReference>
<dbReference type="InterPro" id="IPR038077">
    <property type="entry name" value="Troponin_sf"/>
</dbReference>
<accession>A0ABQ5EGE0</accession>
<sequence>MWRLRIEQYFQVQDYAIWDVIENGNSFKLVAQTTTNTDGTSTSLIPGPITTEEKTQKKNDVKARSMLLMALPNEHLMTFNQYKDAKTLFAAIQTRFGGKEATKKTQKTLLKQMYENFSATSTESLDSIFNRLQEIVSQLAILGENISQEDLNLKILRSLPSEWNTHVVVWRNKPDLDTMSFDDLYNNFKIVEQEVKGNASSISSSSSQNMVFVSSPSSTNEVNTAYGVSTANTQVSPVSTQVSTASTQVSTANLSDDTVYAFLTRQPNGSQLVYEDLEQIHEEDIEKMDLKWQLALLSMRTRRGPRNQDSKNRNQDSSRRTINVEETSSKAMVAIDGAGFDWSYMADDEVPTNMALMAFSDSEFNKSEFNLANYKRGLAYVDEQLVFYKKNEVIFCEQLAVLKRDISYKDLELSMLKSEVIFTPNLDLSNSGLEEFQQPEFEGYGPKTSKNDSEDTSNVVRESPDALIVEKLVLTVITIKGKGWNLGIITRVKYNYSAKNTHPSAHRNMVPRAVLMKTGLKAINIGRPVTTAHPKTTVYSARPMSHFSKSAQSTVKRPYQIRTTLTNKNFSQKVNTSKGKFYTAWPKVVNTARPNSTVVNAIRVNQVHMTGNMSYLSNFKEFNGGYVTFGGGAKGGKITGKGTLKTANESQVLLKVPRKNNMYSVDMKNIVPKECLTCLVAKATLDESMLWHRRLGHVNFKTINKLVKKNLVRGLPSKRFENDQTCVACLKGKQHKASFVTDDYSRFTWVFFLATKDDTSGILKRFITEIENLVDKKVKIIRCDNGTKFKNRVITDSKLPTTFWAKAVNVAYYVQNRVLVVKRHNKTPYELFRGRTPALSFMRPFGCHVTILNTSDYLGKFDGKSDEGFFVGYLMNSKAFKVYNIRIRKVEENLHIRFLEDKPIIAGDRPKWLFDIKVLTKSMNYVQVIAGINSNDLVRIEESIGAGHSSKEIGSSQDYILMPLWKDGSLFDSSLKNASNDEPQPSSDAKKKDNEGVCKESEIVDQEKPKNSTQEEPKKLIQALKDPSWIEAMQEELLQFKLQQVWTLMDLPHGKRSIGIKCVYRNKKDERGILIRNKARLVAQGYTQEEGMDYDEVFAPVARIEAIRLFLAYASFKDFVVYQMDVKSAFLYGKIEEEVYVCQPLGFEDPEFPDRVYKVEKALYGLHQAPKAFKVSLVFISQDKYVDEFLKKFGFSTVKTASTPMETSKSLLKDAEAEDVDVYLYRSMIGSLMYLTSSRPDIMFDVCQPKLGLWYLKDSPFDLEAYSDSDYVGASLDRKSTTGGKDCQWEVQIQALVDEKKVIVTETSVRRALQLKDAEGTECLPNATIFAELERMGYENLTGKLTFYKAFFSPQWKLLIHIILQCLSAKTTTWNEFSSTMASAIICLAINQKFNFSKYIFDNMVKNLEGGVKFLMYPRFVQVFLDKQVEGMTKHKEIYVTPSHTKKVFANMKREGKGFSGRVTPLFETMMVQDPEELEPITDEAANEEHVPVHSNDPLFSGEDRLKLNELMELCTNLSQRVLDLENTMTSQAAEITKLKERVKKLERRNKSRTPGLKRSRKVGRSAQVVSSEDEGLGAQEDASKQGRKIADLDADAEEVEVEKVVSTADVTTTSATTTVDELTLAHTLIEIKASKPKDVTRPKARGVVVQEPSEFTTTTSQPSQFPQAKDKGKAKMMEPEKPLKKKDLILVDEEIAQRLQEELQAELEEKERLARQKEEEDNLIS</sequence>
<dbReference type="InterPro" id="IPR039537">
    <property type="entry name" value="Retrotran_Ty1/copia-like"/>
</dbReference>
<keyword evidence="2" id="KW-0378">Hydrolase</keyword>
<dbReference type="InterPro" id="IPR013103">
    <property type="entry name" value="RVT_2"/>
</dbReference>
<dbReference type="Pfam" id="PF25597">
    <property type="entry name" value="SH3_retrovirus"/>
    <property type="match status" value="1"/>
</dbReference>
<dbReference type="EMBL" id="BQNB010016274">
    <property type="protein sequence ID" value="GJT49877.1"/>
    <property type="molecule type" value="Genomic_DNA"/>
</dbReference>
<evidence type="ECO:0000256" key="3">
    <source>
        <dbReference type="SAM" id="Coils"/>
    </source>
</evidence>
<feature type="compositionally biased region" description="Low complexity" evidence="4">
    <location>
        <begin position="1651"/>
        <end position="1668"/>
    </location>
</feature>
<feature type="region of interest" description="Disordered" evidence="4">
    <location>
        <begin position="439"/>
        <end position="459"/>
    </location>
</feature>
<dbReference type="InterPro" id="IPR012337">
    <property type="entry name" value="RNaseH-like_sf"/>
</dbReference>
<proteinExistence type="predicted"/>
<evidence type="ECO:0000313" key="9">
    <source>
        <dbReference type="Proteomes" id="UP001151760"/>
    </source>
</evidence>
<feature type="region of interest" description="Disordered" evidence="4">
    <location>
        <begin position="1544"/>
        <end position="1588"/>
    </location>
</feature>
<feature type="compositionally biased region" description="Polar residues" evidence="4">
    <location>
        <begin position="975"/>
        <end position="987"/>
    </location>
</feature>
<gene>
    <name evidence="8" type="ORF">Tco_0976034</name>
</gene>
<feature type="domain" description="Retroviral polymerase SH3-like" evidence="7">
    <location>
        <begin position="847"/>
        <end position="902"/>
    </location>
</feature>
<dbReference type="Pfam" id="PF07727">
    <property type="entry name" value="RVT_2"/>
    <property type="match status" value="1"/>
</dbReference>
<feature type="region of interest" description="Disordered" evidence="4">
    <location>
        <begin position="1640"/>
        <end position="1686"/>
    </location>
</feature>
<evidence type="ECO:0000256" key="4">
    <source>
        <dbReference type="SAM" id="MobiDB-lite"/>
    </source>
</evidence>
<evidence type="ECO:0000259" key="7">
    <source>
        <dbReference type="Pfam" id="PF25597"/>
    </source>
</evidence>
<reference evidence="8" key="2">
    <citation type="submission" date="2022-01" db="EMBL/GenBank/DDBJ databases">
        <authorList>
            <person name="Yamashiro T."/>
            <person name="Shiraishi A."/>
            <person name="Satake H."/>
            <person name="Nakayama K."/>
        </authorList>
    </citation>
    <scope>NUCLEOTIDE SEQUENCE</scope>
</reference>
<evidence type="ECO:0000259" key="5">
    <source>
        <dbReference type="Pfam" id="PF07727"/>
    </source>
</evidence>
<reference evidence="8" key="1">
    <citation type="journal article" date="2022" name="Int. J. Mol. Sci.">
        <title>Draft Genome of Tanacetum Coccineum: Genomic Comparison of Closely Related Tanacetum-Family Plants.</title>
        <authorList>
            <person name="Yamashiro T."/>
            <person name="Shiraishi A."/>
            <person name="Nakayama K."/>
            <person name="Satake H."/>
        </authorList>
    </citation>
    <scope>NUCLEOTIDE SEQUENCE</scope>
</reference>
<feature type="domain" description="GAG-pre-integrase" evidence="6">
    <location>
        <begin position="661"/>
        <end position="734"/>
    </location>
</feature>
<dbReference type="Pfam" id="PF14223">
    <property type="entry name" value="Retrotran_gag_2"/>
    <property type="match status" value="1"/>
</dbReference>
<feature type="domain" description="Reverse transcriptase Ty1/copia-type" evidence="5">
    <location>
        <begin position="1044"/>
        <end position="1175"/>
    </location>
</feature>
<name>A0ABQ5EGE0_9ASTR</name>
<feature type="compositionally biased region" description="Basic and acidic residues" evidence="4">
    <location>
        <begin position="1669"/>
        <end position="1686"/>
    </location>
</feature>
<dbReference type="InterPro" id="IPR057670">
    <property type="entry name" value="SH3_retrovirus"/>
</dbReference>
<dbReference type="SUPFAM" id="SSF90250">
    <property type="entry name" value="Troponin coil-coiled subunits"/>
    <property type="match status" value="1"/>
</dbReference>
<feature type="compositionally biased region" description="Basic and acidic residues" evidence="4">
    <location>
        <begin position="306"/>
        <end position="323"/>
    </location>
</feature>
<feature type="region of interest" description="Disordered" evidence="4">
    <location>
        <begin position="303"/>
        <end position="323"/>
    </location>
</feature>
<feature type="region of interest" description="Disordered" evidence="4">
    <location>
        <begin position="975"/>
        <end position="1017"/>
    </location>
</feature>
<dbReference type="InterPro" id="IPR025724">
    <property type="entry name" value="GAG-pre-integrase_dom"/>
</dbReference>
<dbReference type="Gene3D" id="3.30.420.10">
    <property type="entry name" value="Ribonuclease H-like superfamily/Ribonuclease H"/>
    <property type="match status" value="1"/>
</dbReference>